<evidence type="ECO:0000256" key="2">
    <source>
        <dbReference type="ARBA" id="ARBA00023002"/>
    </source>
</evidence>
<dbReference type="PANTHER" id="PTHR42760">
    <property type="entry name" value="SHORT-CHAIN DEHYDROGENASES/REDUCTASES FAMILY MEMBER"/>
    <property type="match status" value="1"/>
</dbReference>
<proteinExistence type="inferred from homology"/>
<evidence type="ECO:0000259" key="3">
    <source>
        <dbReference type="SMART" id="SM00822"/>
    </source>
</evidence>
<evidence type="ECO:0000256" key="1">
    <source>
        <dbReference type="ARBA" id="ARBA00006484"/>
    </source>
</evidence>
<gene>
    <name evidence="4" type="ORF">GCM10022240_26290</name>
</gene>
<dbReference type="InterPro" id="IPR020904">
    <property type="entry name" value="Sc_DH/Rdtase_CS"/>
</dbReference>
<dbReference type="SMART" id="SM00822">
    <property type="entry name" value="PKS_KR"/>
    <property type="match status" value="1"/>
</dbReference>
<sequence>MAFDFTGKVIVITGGASGIGAATARATAASGARVAVLDVNDELGQAVADEHENITFYHADVADHDETTTAIAKIVDRTGRLDGLVCCAIVQPLIPVIDMTPDRLRRVLAINVEGVFWACKAAAPVMMRQQSGSIVLFVSGTAEMGKPNSSPYTASKGAVAGFAHTFAKEVQPYGVRVNMLRPGIIDTPQFRGSNPDADYTTLDKPEDVVGPAMFLLSDFATMTNSLLTREGSVPKSPAQVTV</sequence>
<name>A0ABP7GS79_9MICO</name>
<dbReference type="PRINTS" id="PR00081">
    <property type="entry name" value="GDHRDH"/>
</dbReference>
<feature type="domain" description="Ketoreductase" evidence="3">
    <location>
        <begin position="8"/>
        <end position="187"/>
    </location>
</feature>
<accession>A0ABP7GS79</accession>
<keyword evidence="2" id="KW-0560">Oxidoreductase</keyword>
<dbReference type="PANTHER" id="PTHR42760:SF133">
    <property type="entry name" value="3-OXOACYL-[ACYL-CARRIER-PROTEIN] REDUCTASE"/>
    <property type="match status" value="1"/>
</dbReference>
<comment type="caution">
    <text evidence="4">The sequence shown here is derived from an EMBL/GenBank/DDBJ whole genome shotgun (WGS) entry which is preliminary data.</text>
</comment>
<organism evidence="4 5">
    <name type="scientific">Microbacterium kribbense</name>
    <dbReference type="NCBI Taxonomy" id="433645"/>
    <lineage>
        <taxon>Bacteria</taxon>
        <taxon>Bacillati</taxon>
        <taxon>Actinomycetota</taxon>
        <taxon>Actinomycetes</taxon>
        <taxon>Micrococcales</taxon>
        <taxon>Microbacteriaceae</taxon>
        <taxon>Microbacterium</taxon>
    </lineage>
</organism>
<dbReference type="Gene3D" id="3.40.50.720">
    <property type="entry name" value="NAD(P)-binding Rossmann-like Domain"/>
    <property type="match status" value="1"/>
</dbReference>
<evidence type="ECO:0000313" key="4">
    <source>
        <dbReference type="EMBL" id="GAA3773067.1"/>
    </source>
</evidence>
<dbReference type="InterPro" id="IPR036291">
    <property type="entry name" value="NAD(P)-bd_dom_sf"/>
</dbReference>
<keyword evidence="5" id="KW-1185">Reference proteome</keyword>
<reference evidence="5" key="1">
    <citation type="journal article" date="2019" name="Int. J. Syst. Evol. Microbiol.">
        <title>The Global Catalogue of Microorganisms (GCM) 10K type strain sequencing project: providing services to taxonomists for standard genome sequencing and annotation.</title>
        <authorList>
            <consortium name="The Broad Institute Genomics Platform"/>
            <consortium name="The Broad Institute Genome Sequencing Center for Infectious Disease"/>
            <person name="Wu L."/>
            <person name="Ma J."/>
        </authorList>
    </citation>
    <scope>NUCLEOTIDE SEQUENCE [LARGE SCALE GENOMIC DNA]</scope>
    <source>
        <strain evidence="5">JCM 16950</strain>
    </source>
</reference>
<dbReference type="CDD" id="cd05233">
    <property type="entry name" value="SDR_c"/>
    <property type="match status" value="1"/>
</dbReference>
<evidence type="ECO:0000313" key="5">
    <source>
        <dbReference type="Proteomes" id="UP001500540"/>
    </source>
</evidence>
<dbReference type="Proteomes" id="UP001500540">
    <property type="component" value="Unassembled WGS sequence"/>
</dbReference>
<dbReference type="PROSITE" id="PS00061">
    <property type="entry name" value="ADH_SHORT"/>
    <property type="match status" value="1"/>
</dbReference>
<protein>
    <submittedName>
        <fullName evidence="4">SDR family oxidoreductase</fullName>
    </submittedName>
</protein>
<dbReference type="InterPro" id="IPR002347">
    <property type="entry name" value="SDR_fam"/>
</dbReference>
<dbReference type="EMBL" id="BAABAF010000009">
    <property type="protein sequence ID" value="GAA3773067.1"/>
    <property type="molecule type" value="Genomic_DNA"/>
</dbReference>
<dbReference type="SUPFAM" id="SSF51735">
    <property type="entry name" value="NAD(P)-binding Rossmann-fold domains"/>
    <property type="match status" value="1"/>
</dbReference>
<dbReference type="Pfam" id="PF00106">
    <property type="entry name" value="adh_short"/>
    <property type="match status" value="1"/>
</dbReference>
<dbReference type="InterPro" id="IPR057326">
    <property type="entry name" value="KR_dom"/>
</dbReference>
<comment type="similarity">
    <text evidence="1">Belongs to the short-chain dehydrogenases/reductases (SDR) family.</text>
</comment>
<dbReference type="RefSeq" id="WP_344784368.1">
    <property type="nucleotide sequence ID" value="NZ_BAABAF010000009.1"/>
</dbReference>